<dbReference type="Proteomes" id="UP001229421">
    <property type="component" value="Unassembled WGS sequence"/>
</dbReference>
<evidence type="ECO:0000313" key="2">
    <source>
        <dbReference type="Proteomes" id="UP001229421"/>
    </source>
</evidence>
<evidence type="ECO:0000313" key="1">
    <source>
        <dbReference type="EMBL" id="KAK1424699.1"/>
    </source>
</evidence>
<sequence>MWSATADILLQKKQTAPQSHILACNSSEREAPLCKSSGDAISKLASFEEPPLWNPSIQLRNPLPELNKQGCDILFFPLTTINNSMDQVDKHTVKIREDQVLLKLCMY</sequence>
<accession>A0AAD8NXT7</accession>
<name>A0AAD8NXT7_TARER</name>
<dbReference type="AlphaFoldDB" id="A0AAD8NXT7"/>
<organism evidence="1 2">
    <name type="scientific">Tagetes erecta</name>
    <name type="common">African marigold</name>
    <dbReference type="NCBI Taxonomy" id="13708"/>
    <lineage>
        <taxon>Eukaryota</taxon>
        <taxon>Viridiplantae</taxon>
        <taxon>Streptophyta</taxon>
        <taxon>Embryophyta</taxon>
        <taxon>Tracheophyta</taxon>
        <taxon>Spermatophyta</taxon>
        <taxon>Magnoliopsida</taxon>
        <taxon>eudicotyledons</taxon>
        <taxon>Gunneridae</taxon>
        <taxon>Pentapetalae</taxon>
        <taxon>asterids</taxon>
        <taxon>campanulids</taxon>
        <taxon>Asterales</taxon>
        <taxon>Asteraceae</taxon>
        <taxon>Asteroideae</taxon>
        <taxon>Heliantheae alliance</taxon>
        <taxon>Tageteae</taxon>
        <taxon>Tagetes</taxon>
    </lineage>
</organism>
<dbReference type="EMBL" id="JAUHHV010000005">
    <property type="protein sequence ID" value="KAK1424699.1"/>
    <property type="molecule type" value="Genomic_DNA"/>
</dbReference>
<protein>
    <submittedName>
        <fullName evidence="1">Uncharacterized protein</fullName>
    </submittedName>
</protein>
<reference evidence="1" key="1">
    <citation type="journal article" date="2023" name="bioRxiv">
        <title>Improved chromosome-level genome assembly for marigold (Tagetes erecta).</title>
        <authorList>
            <person name="Jiang F."/>
            <person name="Yuan L."/>
            <person name="Wang S."/>
            <person name="Wang H."/>
            <person name="Xu D."/>
            <person name="Wang A."/>
            <person name="Fan W."/>
        </authorList>
    </citation>
    <scope>NUCLEOTIDE SEQUENCE</scope>
    <source>
        <strain evidence="1">WSJ</strain>
        <tissue evidence="1">Leaf</tissue>
    </source>
</reference>
<gene>
    <name evidence="1" type="ORF">QVD17_20034</name>
</gene>
<proteinExistence type="predicted"/>
<keyword evidence="2" id="KW-1185">Reference proteome</keyword>
<comment type="caution">
    <text evidence="1">The sequence shown here is derived from an EMBL/GenBank/DDBJ whole genome shotgun (WGS) entry which is preliminary data.</text>
</comment>